<dbReference type="Gene3D" id="3.40.50.1820">
    <property type="entry name" value="alpha/beta hydrolase"/>
    <property type="match status" value="1"/>
</dbReference>
<dbReference type="Pfam" id="PF12146">
    <property type="entry name" value="Hydrolase_4"/>
    <property type="match status" value="1"/>
</dbReference>
<name>A0A7S9DWH8_9ALTE</name>
<dbReference type="InterPro" id="IPR022742">
    <property type="entry name" value="Hydrolase_4"/>
</dbReference>
<dbReference type="RefSeq" id="WP_195810337.1">
    <property type="nucleotide sequence ID" value="NZ_CP064795.1"/>
</dbReference>
<evidence type="ECO:0000259" key="1">
    <source>
        <dbReference type="Pfam" id="PF12146"/>
    </source>
</evidence>
<accession>A0A7S9DWH8</accession>
<dbReference type="AlphaFoldDB" id="A0A7S9DWH8"/>
<dbReference type="InterPro" id="IPR051044">
    <property type="entry name" value="MAG_DAG_Lipase"/>
</dbReference>
<dbReference type="EMBL" id="CP064795">
    <property type="protein sequence ID" value="QPG05246.1"/>
    <property type="molecule type" value="Genomic_DNA"/>
</dbReference>
<keyword evidence="3" id="KW-1185">Reference proteome</keyword>
<gene>
    <name evidence="2" type="ORF">IT774_14160</name>
</gene>
<sequence length="332" mass="36739">MNNKIKLVFLIIFAQFLSGCTSIGSYIISNPDVYLSEAEFIKAKPEEIGFTKHEFCSHNSKECIQYLAAPPYLSENFPVGSSVYYNLHAVGNGVENTVSHTMTPDTFNRFKGTALLLHGYGGKKEVMIATAIYFRALGMKVIIPDLFGHGESQEKFAFGSKEHRVLSQLLSQLANKKGDKELSVVVGHSMGTLTASNLISSEYVDAAILLAPMMRFDIAAKEYLPNKAPKLSSLFSDRVDDIVTHTMNEASVTLEETDLLINLIESSKPALLINSNVDSISPPSYFSSVNNKQLTKLIFENRAHSSLMVFSQKDASKIEKWLFGLSNHYNSS</sequence>
<dbReference type="KEGG" id="smaa:IT774_14160"/>
<evidence type="ECO:0000313" key="3">
    <source>
        <dbReference type="Proteomes" id="UP000595095"/>
    </source>
</evidence>
<dbReference type="PANTHER" id="PTHR11614">
    <property type="entry name" value="PHOSPHOLIPASE-RELATED"/>
    <property type="match status" value="1"/>
</dbReference>
<evidence type="ECO:0000313" key="2">
    <source>
        <dbReference type="EMBL" id="QPG05246.1"/>
    </source>
</evidence>
<dbReference type="Proteomes" id="UP000595095">
    <property type="component" value="Chromosome"/>
</dbReference>
<keyword evidence="2" id="KW-0378">Hydrolase</keyword>
<feature type="domain" description="Serine aminopeptidase S33" evidence="1">
    <location>
        <begin position="111"/>
        <end position="231"/>
    </location>
</feature>
<dbReference type="GO" id="GO:0016787">
    <property type="term" value="F:hydrolase activity"/>
    <property type="evidence" value="ECO:0007669"/>
    <property type="project" value="UniProtKB-KW"/>
</dbReference>
<proteinExistence type="predicted"/>
<organism evidence="2 3">
    <name type="scientific">Salinimonas marina</name>
    <dbReference type="NCBI Taxonomy" id="2785918"/>
    <lineage>
        <taxon>Bacteria</taxon>
        <taxon>Pseudomonadati</taxon>
        <taxon>Pseudomonadota</taxon>
        <taxon>Gammaproteobacteria</taxon>
        <taxon>Alteromonadales</taxon>
        <taxon>Alteromonadaceae</taxon>
        <taxon>Alteromonas/Salinimonas group</taxon>
        <taxon>Salinimonas</taxon>
    </lineage>
</organism>
<dbReference type="SUPFAM" id="SSF53474">
    <property type="entry name" value="alpha/beta-Hydrolases"/>
    <property type="match status" value="1"/>
</dbReference>
<dbReference type="PROSITE" id="PS51257">
    <property type="entry name" value="PROKAR_LIPOPROTEIN"/>
    <property type="match status" value="1"/>
</dbReference>
<dbReference type="InterPro" id="IPR029058">
    <property type="entry name" value="AB_hydrolase_fold"/>
</dbReference>
<reference evidence="2 3" key="1">
    <citation type="submission" date="2020-11" db="EMBL/GenBank/DDBJ databases">
        <title>Complete genome sequence for Salinimonas sp. strain G2-b.</title>
        <authorList>
            <person name="Park S.-J."/>
        </authorList>
    </citation>
    <scope>NUCLEOTIDE SEQUENCE [LARGE SCALE GENOMIC DNA]</scope>
    <source>
        <strain evidence="2 3">G2-b</strain>
    </source>
</reference>
<protein>
    <submittedName>
        <fullName evidence="2">Alpha/beta fold hydrolase</fullName>
    </submittedName>
</protein>